<dbReference type="AlphaFoldDB" id="A0A9P5NK52"/>
<accession>A0A9P5NK52</accession>
<dbReference type="EMBL" id="JADNYJ010000064">
    <property type="protein sequence ID" value="KAF8894360.1"/>
    <property type="molecule type" value="Genomic_DNA"/>
</dbReference>
<sequence length="159" mass="17570">MYHSETWITLFCFLIFTLLTSFDCSLRSFPIPLPLANSTSSSPNANLVLWVLLLISCIINLTFSLLIAIHIRQYQNFIKKALGVAHSSIYTRIIVICVESCALISVCEGVYVVAAQVDSVAASPMLELLPHVCVSLTFCLIYSVAGARNRIFFSCTILT</sequence>
<evidence type="ECO:0000313" key="2">
    <source>
        <dbReference type="EMBL" id="KAF8894360.1"/>
    </source>
</evidence>
<reference evidence="2" key="1">
    <citation type="submission" date="2020-11" db="EMBL/GenBank/DDBJ databases">
        <authorList>
            <consortium name="DOE Joint Genome Institute"/>
            <person name="Ahrendt S."/>
            <person name="Riley R."/>
            <person name="Andreopoulos W."/>
            <person name="LaButti K."/>
            <person name="Pangilinan J."/>
            <person name="Ruiz-duenas F.J."/>
            <person name="Barrasa J.M."/>
            <person name="Sanchez-Garcia M."/>
            <person name="Camarero S."/>
            <person name="Miyauchi S."/>
            <person name="Serrano A."/>
            <person name="Linde D."/>
            <person name="Babiker R."/>
            <person name="Drula E."/>
            <person name="Ayuso-Fernandez I."/>
            <person name="Pacheco R."/>
            <person name="Padilla G."/>
            <person name="Ferreira P."/>
            <person name="Barriuso J."/>
            <person name="Kellner H."/>
            <person name="Castanera R."/>
            <person name="Alfaro M."/>
            <person name="Ramirez L."/>
            <person name="Pisabarro A.G."/>
            <person name="Kuo A."/>
            <person name="Tritt A."/>
            <person name="Lipzen A."/>
            <person name="He G."/>
            <person name="Yan M."/>
            <person name="Ng V."/>
            <person name="Cullen D."/>
            <person name="Martin F."/>
            <person name="Rosso M.-N."/>
            <person name="Henrissat B."/>
            <person name="Hibbett D."/>
            <person name="Martinez A.T."/>
            <person name="Grigoriev I.V."/>
        </authorList>
    </citation>
    <scope>NUCLEOTIDE SEQUENCE</scope>
    <source>
        <strain evidence="2">AH 44721</strain>
    </source>
</reference>
<keyword evidence="1" id="KW-1133">Transmembrane helix</keyword>
<name>A0A9P5NK52_GYMJU</name>
<organism evidence="2 3">
    <name type="scientific">Gymnopilus junonius</name>
    <name type="common">Spectacular rustgill mushroom</name>
    <name type="synonym">Gymnopilus spectabilis subsp. junonius</name>
    <dbReference type="NCBI Taxonomy" id="109634"/>
    <lineage>
        <taxon>Eukaryota</taxon>
        <taxon>Fungi</taxon>
        <taxon>Dikarya</taxon>
        <taxon>Basidiomycota</taxon>
        <taxon>Agaricomycotina</taxon>
        <taxon>Agaricomycetes</taxon>
        <taxon>Agaricomycetidae</taxon>
        <taxon>Agaricales</taxon>
        <taxon>Agaricineae</taxon>
        <taxon>Hymenogastraceae</taxon>
        <taxon>Gymnopilus</taxon>
    </lineage>
</organism>
<gene>
    <name evidence="2" type="ORF">CPB84DRAFT_1295108</name>
</gene>
<dbReference type="Proteomes" id="UP000724874">
    <property type="component" value="Unassembled WGS sequence"/>
</dbReference>
<protein>
    <submittedName>
        <fullName evidence="2">Uncharacterized protein</fullName>
    </submittedName>
</protein>
<feature type="transmembrane region" description="Helical" evidence="1">
    <location>
        <begin position="47"/>
        <end position="69"/>
    </location>
</feature>
<keyword evidence="3" id="KW-1185">Reference proteome</keyword>
<proteinExistence type="predicted"/>
<evidence type="ECO:0000256" key="1">
    <source>
        <dbReference type="SAM" id="Phobius"/>
    </source>
</evidence>
<comment type="caution">
    <text evidence="2">The sequence shown here is derived from an EMBL/GenBank/DDBJ whole genome shotgun (WGS) entry which is preliminary data.</text>
</comment>
<evidence type="ECO:0000313" key="3">
    <source>
        <dbReference type="Proteomes" id="UP000724874"/>
    </source>
</evidence>
<dbReference type="OrthoDB" id="3267806at2759"/>
<keyword evidence="1" id="KW-0472">Membrane</keyword>
<keyword evidence="1" id="KW-0812">Transmembrane</keyword>
<feature type="transmembrane region" description="Helical" evidence="1">
    <location>
        <begin position="128"/>
        <end position="145"/>
    </location>
</feature>
<feature type="transmembrane region" description="Helical" evidence="1">
    <location>
        <begin position="89"/>
        <end position="116"/>
    </location>
</feature>